<reference evidence="1 2" key="1">
    <citation type="submission" date="2019-07" db="EMBL/GenBank/DDBJ databases">
        <title>Whole genome shotgun sequence of Skermanella aerolata NBRC 106429.</title>
        <authorList>
            <person name="Hosoyama A."/>
            <person name="Uohara A."/>
            <person name="Ohji S."/>
            <person name="Ichikawa N."/>
        </authorList>
    </citation>
    <scope>NUCLEOTIDE SEQUENCE [LARGE SCALE GENOMIC DNA]</scope>
    <source>
        <strain evidence="1 2">NBRC 106429</strain>
    </source>
</reference>
<dbReference type="GO" id="GO:0005975">
    <property type="term" value="P:carbohydrate metabolic process"/>
    <property type="evidence" value="ECO:0007669"/>
    <property type="project" value="InterPro"/>
</dbReference>
<comment type="caution">
    <text evidence="1">The sequence shown here is derived from an EMBL/GenBank/DDBJ whole genome shotgun (WGS) entry which is preliminary data.</text>
</comment>
<dbReference type="Gene3D" id="3.20.20.370">
    <property type="entry name" value="Glycoside hydrolase/deacetylase"/>
    <property type="match status" value="1"/>
</dbReference>
<dbReference type="Proteomes" id="UP000321523">
    <property type="component" value="Unassembled WGS sequence"/>
</dbReference>
<proteinExistence type="predicted"/>
<dbReference type="AlphaFoldDB" id="A0A512DRH2"/>
<sequence length="69" mass="7920">MPFGTLMDRFVEDIPPKGLVMCHPGIPDEELRALDPVVDQRRVEYDWLGGHGLPSLLAKQNLRLSRFFE</sequence>
<name>A0A512DRH2_9PROT</name>
<protein>
    <submittedName>
        <fullName evidence="1">Uncharacterized protein</fullName>
    </submittedName>
</protein>
<dbReference type="EMBL" id="BJYZ01000013">
    <property type="protein sequence ID" value="GEO39047.1"/>
    <property type="molecule type" value="Genomic_DNA"/>
</dbReference>
<dbReference type="InterPro" id="IPR011330">
    <property type="entry name" value="Glyco_hydro/deAcase_b/a-brl"/>
</dbReference>
<organism evidence="1 2">
    <name type="scientific">Skermanella aerolata</name>
    <dbReference type="NCBI Taxonomy" id="393310"/>
    <lineage>
        <taxon>Bacteria</taxon>
        <taxon>Pseudomonadati</taxon>
        <taxon>Pseudomonadota</taxon>
        <taxon>Alphaproteobacteria</taxon>
        <taxon>Rhodospirillales</taxon>
        <taxon>Azospirillaceae</taxon>
        <taxon>Skermanella</taxon>
    </lineage>
</organism>
<keyword evidence="2" id="KW-1185">Reference proteome</keyword>
<gene>
    <name evidence="1" type="ORF">SAE02_31950</name>
</gene>
<evidence type="ECO:0000313" key="2">
    <source>
        <dbReference type="Proteomes" id="UP000321523"/>
    </source>
</evidence>
<dbReference type="SUPFAM" id="SSF88713">
    <property type="entry name" value="Glycoside hydrolase/deacetylase"/>
    <property type="match status" value="1"/>
</dbReference>
<evidence type="ECO:0000313" key="1">
    <source>
        <dbReference type="EMBL" id="GEO39047.1"/>
    </source>
</evidence>
<accession>A0A512DRH2</accession>